<feature type="transmembrane region" description="Helical" evidence="5">
    <location>
        <begin position="546"/>
        <end position="569"/>
    </location>
</feature>
<feature type="transmembrane region" description="Helical" evidence="5">
    <location>
        <begin position="620"/>
        <end position="639"/>
    </location>
</feature>
<evidence type="ECO:0000256" key="4">
    <source>
        <dbReference type="PROSITE-ProRule" id="PRU00358"/>
    </source>
</evidence>
<accession>A0AAW1ST65</accession>
<feature type="compositionally biased region" description="Polar residues" evidence="6">
    <location>
        <begin position="1339"/>
        <end position="1348"/>
    </location>
</feature>
<feature type="transmembrane region" description="Helical" evidence="5">
    <location>
        <begin position="124"/>
        <end position="143"/>
    </location>
</feature>
<feature type="transmembrane region" description="Helical" evidence="5">
    <location>
        <begin position="479"/>
        <end position="497"/>
    </location>
</feature>
<dbReference type="SMART" id="SM00317">
    <property type="entry name" value="SET"/>
    <property type="match status" value="1"/>
</dbReference>
<protein>
    <recommendedName>
        <fullName evidence="5">Protein DETOXIFICATION</fullName>
    </recommendedName>
    <alternativeName>
        <fullName evidence="5">Multidrug and toxic compound extrusion protein</fullName>
    </alternativeName>
</protein>
<dbReference type="SMART" id="SM00466">
    <property type="entry name" value="SRA"/>
    <property type="match status" value="1"/>
</dbReference>
<dbReference type="Pfam" id="PF02182">
    <property type="entry name" value="SAD_SRA"/>
    <property type="match status" value="1"/>
</dbReference>
<feature type="compositionally biased region" description="Basic and acidic residues" evidence="6">
    <location>
        <begin position="786"/>
        <end position="795"/>
    </location>
</feature>
<dbReference type="Pfam" id="PF01554">
    <property type="entry name" value="MatE"/>
    <property type="match status" value="2"/>
</dbReference>
<comment type="similarity">
    <text evidence="2 5">Belongs to the multi antimicrobial extrusion (MATE) (TC 2.A.66.1) family.</text>
</comment>
<feature type="transmembrane region" description="Helical" evidence="5">
    <location>
        <begin position="447"/>
        <end position="467"/>
    </location>
</feature>
<dbReference type="GO" id="GO:1990961">
    <property type="term" value="P:xenobiotic detoxification by transmembrane export across the plasma membrane"/>
    <property type="evidence" value="ECO:0007669"/>
    <property type="project" value="InterPro"/>
</dbReference>
<dbReference type="InterPro" id="IPR046341">
    <property type="entry name" value="SET_dom_sf"/>
</dbReference>
<dbReference type="GO" id="GO:0016020">
    <property type="term" value="C:membrane"/>
    <property type="evidence" value="ECO:0007669"/>
    <property type="project" value="InterPro"/>
</dbReference>
<feature type="transmembrane region" description="Helical" evidence="5">
    <location>
        <begin position="404"/>
        <end position="427"/>
    </location>
</feature>
<keyword evidence="3 4" id="KW-0539">Nucleus</keyword>
<dbReference type="InterPro" id="IPR036987">
    <property type="entry name" value="SRA-YDG_sf"/>
</dbReference>
<comment type="subcellular location">
    <subcellularLocation>
        <location evidence="1">Chromosome</location>
    </subcellularLocation>
    <subcellularLocation>
        <location evidence="4">Nucleus</location>
    </subcellularLocation>
</comment>
<reference evidence="9 10" key="1">
    <citation type="journal article" date="2024" name="Nat. Commun.">
        <title>Phylogenomics reveals the evolutionary origins of lichenization in chlorophyte algae.</title>
        <authorList>
            <person name="Puginier C."/>
            <person name="Libourel C."/>
            <person name="Otte J."/>
            <person name="Skaloud P."/>
            <person name="Haon M."/>
            <person name="Grisel S."/>
            <person name="Petersen M."/>
            <person name="Berrin J.G."/>
            <person name="Delaux P.M."/>
            <person name="Dal Grande F."/>
            <person name="Keller J."/>
        </authorList>
    </citation>
    <scope>NUCLEOTIDE SEQUENCE [LARGE SCALE GENOMIC DNA]</scope>
    <source>
        <strain evidence="9 10">SAG 2523</strain>
    </source>
</reference>
<evidence type="ECO:0000256" key="3">
    <source>
        <dbReference type="ARBA" id="ARBA00023242"/>
    </source>
</evidence>
<evidence type="ECO:0000259" key="8">
    <source>
        <dbReference type="PROSITE" id="PS51015"/>
    </source>
</evidence>
<dbReference type="PANTHER" id="PTHR45660:SF13">
    <property type="entry name" value="HISTONE-LYSINE N-METHYLTRANSFERASE SETMAR"/>
    <property type="match status" value="1"/>
</dbReference>
<feature type="region of interest" description="Disordered" evidence="6">
    <location>
        <begin position="635"/>
        <end position="692"/>
    </location>
</feature>
<dbReference type="GO" id="GO:0005694">
    <property type="term" value="C:chromosome"/>
    <property type="evidence" value="ECO:0007669"/>
    <property type="project" value="UniProtKB-SubCell"/>
</dbReference>
<feature type="domain" description="YDG" evidence="8">
    <location>
        <begin position="850"/>
        <end position="998"/>
    </location>
</feature>
<dbReference type="InterPro" id="IPR051357">
    <property type="entry name" value="H3K9_HMTase_SUVAR3-9"/>
</dbReference>
<keyword evidence="5" id="KW-0812">Transmembrane</keyword>
<feature type="region of interest" description="Disordered" evidence="6">
    <location>
        <begin position="786"/>
        <end position="826"/>
    </location>
</feature>
<dbReference type="GO" id="GO:0015297">
    <property type="term" value="F:antiporter activity"/>
    <property type="evidence" value="ECO:0007669"/>
    <property type="project" value="InterPro"/>
</dbReference>
<feature type="transmembrane region" description="Helical" evidence="5">
    <location>
        <begin position="239"/>
        <end position="261"/>
    </location>
</feature>
<feature type="transmembrane region" description="Helical" evidence="5">
    <location>
        <begin position="155"/>
        <end position="178"/>
    </location>
</feature>
<feature type="compositionally biased region" description="Acidic residues" evidence="6">
    <location>
        <begin position="796"/>
        <end position="805"/>
    </location>
</feature>
<dbReference type="Pfam" id="PF00856">
    <property type="entry name" value="SET"/>
    <property type="match status" value="1"/>
</dbReference>
<keyword evidence="5" id="KW-1133">Transmembrane helix</keyword>
<evidence type="ECO:0000313" key="9">
    <source>
        <dbReference type="EMBL" id="KAK9854796.1"/>
    </source>
</evidence>
<keyword evidence="10" id="KW-1185">Reference proteome</keyword>
<dbReference type="SUPFAM" id="SSF88697">
    <property type="entry name" value="PUA domain-like"/>
    <property type="match status" value="1"/>
</dbReference>
<dbReference type="PANTHER" id="PTHR45660">
    <property type="entry name" value="HISTONE-LYSINE N-METHYLTRANSFERASE SETMAR"/>
    <property type="match status" value="1"/>
</dbReference>
<feature type="region of interest" description="Disordered" evidence="6">
    <location>
        <begin position="1338"/>
        <end position="1359"/>
    </location>
</feature>
<dbReference type="InterPro" id="IPR015947">
    <property type="entry name" value="PUA-like_sf"/>
</dbReference>
<dbReference type="PROSITE" id="PS51015">
    <property type="entry name" value="YDG"/>
    <property type="match status" value="1"/>
</dbReference>
<comment type="caution">
    <text evidence="9">The sequence shown here is derived from an EMBL/GenBank/DDBJ whole genome shotgun (WGS) entry which is preliminary data.</text>
</comment>
<dbReference type="Gene3D" id="2.30.280.10">
    <property type="entry name" value="SRA-YDG"/>
    <property type="match status" value="1"/>
</dbReference>
<evidence type="ECO:0000256" key="5">
    <source>
        <dbReference type="RuleBase" id="RU004914"/>
    </source>
</evidence>
<feature type="transmembrane region" description="Helical" evidence="5">
    <location>
        <begin position="267"/>
        <end position="284"/>
    </location>
</feature>
<feature type="domain" description="SET" evidence="7">
    <location>
        <begin position="1173"/>
        <end position="1311"/>
    </location>
</feature>
<evidence type="ECO:0000256" key="2">
    <source>
        <dbReference type="ARBA" id="ARBA00010199"/>
    </source>
</evidence>
<dbReference type="PROSITE" id="PS50280">
    <property type="entry name" value="SET"/>
    <property type="match status" value="1"/>
</dbReference>
<sequence>MCAVPASAAWESVDIRSEPASTKETPRQQEKASHVADEAEGEDLPLLQPELEALHGEQDPGGGPTSSGLWWGRPWQLELREIIRLAAPATIQAASQYCIVVVTLAFVGQLGYQEMAAAAVSTTYFNFMAAFMAGMSSAFDTLASQAYGAGDTALVKVWAVTAAAVLTFITVVFSVGLWYGEHVAVVVFGQGPEVAPVVGTFCRWLIPGLHSHAMSLVLVKMSQVRNDMWLPATVSKAAFSMNFGLSMLFVKLCGAWGGALALSTSRFLQVAMLLACAIWLPLDWRERSEAWMRQVRQKLLGWAKPQQVARGFGLSMSSDSASSLDRGIASPGKPVHLGLSAAVKQEDTMALGEVVREGLRLGRMIQFLTLGLPGGFSIAIEAGAWEIMVAIAGKLGTMEVDATAALLSCVSVLFFICPYGFAVVATIRIGNLLGAGQTEQAKLTTRVVTVCSVSVSALAAAIVVALRHRVGRLFVDDDAVSAMVATIAPYAACNFVLDGLQAAVGGVLRGMGRQATLLVMGIAGFWAGGVLPSALLAFPAHWGVQGLWLGLNIGTVIVAGISAGALLVLPRAKHPELLLAGALHGQMDAVVTEVIISASLPGQTMAEEGRYSRRARQPSAANLAAAAAATAAAAVPAAARPSRPGKRKNQAADASAPPQAPKPAQKRKRKGAGDELPAPEKRNPSRQPDLPGCTEAQAIEQFTLAARTIDGVELQPIMPARDYDYAAGEEPYKRLGIECNEKRVMDPASAQAVRNATMAYYREYREGVKSEFERVEAAKKGLKEKLRVTEQHAMDGDDSDAEEEAPVQNQKKQKKKKQKKTDTFTQRPDNVAIHVLQVKKERVNTVERAGHVPGIDLNHRMYFRAEAEAVGLHSQHIAGINTMTADNLMKFRFAISVVNSGLYQDDGDDGVELTYCGQGGNDLLGTREQVADQKLDRGNLALVFSIQLGIPVRVIRKNPDNDAPSGNVFIYDGLYQVRKFWLDLGKQGKRVFLFRLRRLPGQGELFSKTVSWGVHSAPSGFTAMNTSGLVSTDLSNGQELTKVVCSNTVDDDFPPCAHPSTFPKAEDMRGKAHANPAALDPKRIAQHAIEMEYIQEYKMRAGLPAPPQMQTSREEPHDLVARLNQGSLPYRPTAKKRWMLPKARGIVYECGPWSGCTQGINCPHAMSQQGLKYRLEVFKTPKCGWAVRTWDLIPAGTFVTIFLGEIWPYKDLMAAHKRKEREDTYFFDMGKRTDFDDNGKYIGYQGQDQDVQYEVDAMKCGNVARFINHSCDPNLYVQPIIAGHKDRRMPSICLFSAKIISPFAELTYDYGDHYVKNNFGDQCGCGAAACIGKTLKVQAPSSQGSASDSPDDEGSAAVK</sequence>
<dbReference type="GO" id="GO:0042054">
    <property type="term" value="F:histone methyltransferase activity"/>
    <property type="evidence" value="ECO:0007669"/>
    <property type="project" value="TreeGrafter"/>
</dbReference>
<dbReference type="SUPFAM" id="SSF82199">
    <property type="entry name" value="SET domain"/>
    <property type="match status" value="1"/>
</dbReference>
<dbReference type="GO" id="GO:0003690">
    <property type="term" value="F:double-stranded DNA binding"/>
    <property type="evidence" value="ECO:0007669"/>
    <property type="project" value="TreeGrafter"/>
</dbReference>
<evidence type="ECO:0000259" key="7">
    <source>
        <dbReference type="PROSITE" id="PS50280"/>
    </source>
</evidence>
<feature type="transmembrane region" description="Helical" evidence="5">
    <location>
        <begin position="517"/>
        <end position="540"/>
    </location>
</feature>
<dbReference type="InterPro" id="IPR001214">
    <property type="entry name" value="SET_dom"/>
</dbReference>
<dbReference type="InterPro" id="IPR045069">
    <property type="entry name" value="MATE_euk"/>
</dbReference>
<dbReference type="GO" id="GO:0042910">
    <property type="term" value="F:xenobiotic transmembrane transporter activity"/>
    <property type="evidence" value="ECO:0007669"/>
    <property type="project" value="InterPro"/>
</dbReference>
<name>A0AAW1ST65_9CHLO</name>
<feature type="compositionally biased region" description="Acidic residues" evidence="6">
    <location>
        <begin position="1349"/>
        <end position="1359"/>
    </location>
</feature>
<organism evidence="9 10">
    <name type="scientific">Apatococcus fuscideae</name>
    <dbReference type="NCBI Taxonomy" id="2026836"/>
    <lineage>
        <taxon>Eukaryota</taxon>
        <taxon>Viridiplantae</taxon>
        <taxon>Chlorophyta</taxon>
        <taxon>core chlorophytes</taxon>
        <taxon>Trebouxiophyceae</taxon>
        <taxon>Chlorellales</taxon>
        <taxon>Chlorellaceae</taxon>
        <taxon>Apatococcus</taxon>
    </lineage>
</organism>
<dbReference type="InterPro" id="IPR003105">
    <property type="entry name" value="SRA_YDG"/>
</dbReference>
<evidence type="ECO:0000256" key="1">
    <source>
        <dbReference type="ARBA" id="ARBA00004286"/>
    </source>
</evidence>
<dbReference type="GO" id="GO:0005634">
    <property type="term" value="C:nucleus"/>
    <property type="evidence" value="ECO:0007669"/>
    <property type="project" value="UniProtKB-SubCell"/>
</dbReference>
<evidence type="ECO:0000256" key="6">
    <source>
        <dbReference type="SAM" id="MobiDB-lite"/>
    </source>
</evidence>
<feature type="transmembrane region" description="Helical" evidence="5">
    <location>
        <begin position="94"/>
        <end position="112"/>
    </location>
</feature>
<dbReference type="InterPro" id="IPR002528">
    <property type="entry name" value="MATE_fam"/>
</dbReference>
<proteinExistence type="inferred from homology"/>
<feature type="compositionally biased region" description="Basic and acidic residues" evidence="6">
    <location>
        <begin position="24"/>
        <end position="37"/>
    </location>
</feature>
<dbReference type="Proteomes" id="UP001485043">
    <property type="component" value="Unassembled WGS sequence"/>
</dbReference>
<dbReference type="Gene3D" id="2.170.270.10">
    <property type="entry name" value="SET domain"/>
    <property type="match status" value="1"/>
</dbReference>
<feature type="region of interest" description="Disordered" evidence="6">
    <location>
        <begin position="1"/>
        <end position="42"/>
    </location>
</feature>
<dbReference type="EMBL" id="JALJOV010001086">
    <property type="protein sequence ID" value="KAK9854796.1"/>
    <property type="molecule type" value="Genomic_DNA"/>
</dbReference>
<feature type="transmembrane region" description="Helical" evidence="5">
    <location>
        <begin position="367"/>
        <end position="392"/>
    </location>
</feature>
<dbReference type="CDD" id="cd13132">
    <property type="entry name" value="MATE_eukaryotic"/>
    <property type="match status" value="1"/>
</dbReference>
<evidence type="ECO:0000313" key="10">
    <source>
        <dbReference type="Proteomes" id="UP001485043"/>
    </source>
</evidence>
<keyword evidence="5" id="KW-0472">Membrane</keyword>
<gene>
    <name evidence="9" type="ORF">WJX84_001979</name>
</gene>